<accession>A0A8H5LS61</accession>
<organism evidence="2 3">
    <name type="scientific">Tetrapyrgos nigripes</name>
    <dbReference type="NCBI Taxonomy" id="182062"/>
    <lineage>
        <taxon>Eukaryota</taxon>
        <taxon>Fungi</taxon>
        <taxon>Dikarya</taxon>
        <taxon>Basidiomycota</taxon>
        <taxon>Agaricomycotina</taxon>
        <taxon>Agaricomycetes</taxon>
        <taxon>Agaricomycetidae</taxon>
        <taxon>Agaricales</taxon>
        <taxon>Marasmiineae</taxon>
        <taxon>Marasmiaceae</taxon>
        <taxon>Tetrapyrgos</taxon>
    </lineage>
</organism>
<evidence type="ECO:0000256" key="1">
    <source>
        <dbReference type="SAM" id="MobiDB-lite"/>
    </source>
</evidence>
<evidence type="ECO:0008006" key="4">
    <source>
        <dbReference type="Google" id="ProtNLM"/>
    </source>
</evidence>
<protein>
    <recommendedName>
        <fullName evidence="4">F-box domain-containing protein</fullName>
    </recommendedName>
</protein>
<dbReference type="EMBL" id="JAACJM010000019">
    <property type="protein sequence ID" value="KAF5367419.1"/>
    <property type="molecule type" value="Genomic_DNA"/>
</dbReference>
<dbReference type="OrthoDB" id="408933at2759"/>
<keyword evidence="3" id="KW-1185">Reference proteome</keyword>
<sequence length="226" mass="25577">MFPTVARLSKASRKPLTTKRGNKDYYKGTRQAFLPGGHRTGAPGVHVVRGKAKYRLLDEKYLFDGVAVHLTQSNARLSPSMSAKPFAVFPPEIRDEIIDRVLDTVTIKSCTLVCHDWLPRARTNLFRNFTFPPNARSEPQQKDLSEYKEKLELLAEDMASSSISPPYSRIVRILTVRLPLLISRENLAFNTLISQLPFYQSAEPRLFFAKFGFDILTPFAGEESSP</sequence>
<feature type="region of interest" description="Disordered" evidence="1">
    <location>
        <begin position="1"/>
        <end position="23"/>
    </location>
</feature>
<reference evidence="2 3" key="1">
    <citation type="journal article" date="2020" name="ISME J.">
        <title>Uncovering the hidden diversity of litter-decomposition mechanisms in mushroom-forming fungi.</title>
        <authorList>
            <person name="Floudas D."/>
            <person name="Bentzer J."/>
            <person name="Ahren D."/>
            <person name="Johansson T."/>
            <person name="Persson P."/>
            <person name="Tunlid A."/>
        </authorList>
    </citation>
    <scope>NUCLEOTIDE SEQUENCE [LARGE SCALE GENOMIC DNA]</scope>
    <source>
        <strain evidence="2 3">CBS 291.85</strain>
    </source>
</reference>
<dbReference type="Proteomes" id="UP000559256">
    <property type="component" value="Unassembled WGS sequence"/>
</dbReference>
<dbReference type="AlphaFoldDB" id="A0A8H5LS61"/>
<gene>
    <name evidence="2" type="ORF">D9758_003617</name>
</gene>
<evidence type="ECO:0000313" key="2">
    <source>
        <dbReference type="EMBL" id="KAF5367419.1"/>
    </source>
</evidence>
<comment type="caution">
    <text evidence="2">The sequence shown here is derived from an EMBL/GenBank/DDBJ whole genome shotgun (WGS) entry which is preliminary data.</text>
</comment>
<evidence type="ECO:0000313" key="3">
    <source>
        <dbReference type="Proteomes" id="UP000559256"/>
    </source>
</evidence>
<proteinExistence type="predicted"/>
<name>A0A8H5LS61_9AGAR</name>